<dbReference type="GO" id="GO:0007165">
    <property type="term" value="P:signal transduction"/>
    <property type="evidence" value="ECO:0007669"/>
    <property type="project" value="InterPro"/>
</dbReference>
<feature type="domain" description="CheW-like" evidence="1">
    <location>
        <begin position="98"/>
        <end position="236"/>
    </location>
</feature>
<dbReference type="EMBL" id="RPOK01000006">
    <property type="protein sequence ID" value="RPJ65023.1"/>
    <property type="molecule type" value="Genomic_DNA"/>
</dbReference>
<dbReference type="OrthoDB" id="5565759at2"/>
<dbReference type="PROSITE" id="PS50851">
    <property type="entry name" value="CHEW"/>
    <property type="match status" value="1"/>
</dbReference>
<dbReference type="SMART" id="SM00260">
    <property type="entry name" value="CheW"/>
    <property type="match status" value="1"/>
</dbReference>
<dbReference type="InterPro" id="IPR002545">
    <property type="entry name" value="CheW-lke_dom"/>
</dbReference>
<dbReference type="Proteomes" id="UP000275281">
    <property type="component" value="Unassembled WGS sequence"/>
</dbReference>
<evidence type="ECO:0000259" key="1">
    <source>
        <dbReference type="PROSITE" id="PS50851"/>
    </source>
</evidence>
<dbReference type="Gene3D" id="2.40.50.180">
    <property type="entry name" value="CheA-289, Domain 4"/>
    <property type="match status" value="1"/>
</dbReference>
<dbReference type="SUPFAM" id="SSF50341">
    <property type="entry name" value="CheW-like"/>
    <property type="match status" value="1"/>
</dbReference>
<comment type="caution">
    <text evidence="2">The sequence shown here is derived from an EMBL/GenBank/DDBJ whole genome shotgun (WGS) entry which is preliminary data.</text>
</comment>
<keyword evidence="3" id="KW-1185">Reference proteome</keyword>
<gene>
    <name evidence="2" type="ORF">DRW07_17030</name>
</gene>
<accession>A0A3N5XX99</accession>
<evidence type="ECO:0000313" key="3">
    <source>
        <dbReference type="Proteomes" id="UP000275281"/>
    </source>
</evidence>
<sequence length="245" mass="27315">MGKQSSFAKEEVMEAYLESLLAGHDDVEEHQVNAAKLLASAELIDIPVPVEAPPEPPQPVSDIHEEPVITEVPEANEQVTQEPVPVVTQPVADALEETFQALFFEVAGLTMAVPLITLGGIHRLEKVGPLFGKPDWFMGVMLHRDEKLSVVDTAKWVMPEKVTAKLQDSLDYQYLIMLSDSQWGLASDKLVNTVTLQKSDVKWRQNDTKRPWLAGMVKERMCALIDVYQLISMLNRGLGRDDAQD</sequence>
<dbReference type="RefSeq" id="WP_124029151.1">
    <property type="nucleotide sequence ID" value="NZ_JBHRSN010000013.1"/>
</dbReference>
<evidence type="ECO:0000313" key="2">
    <source>
        <dbReference type="EMBL" id="RPJ65023.1"/>
    </source>
</evidence>
<protein>
    <submittedName>
        <fullName evidence="2">Chemotaxis protein CheW</fullName>
    </submittedName>
</protein>
<reference evidence="2 3" key="1">
    <citation type="submission" date="2018-11" db="EMBL/GenBank/DDBJ databases">
        <authorList>
            <person name="Ye M.-Q."/>
            <person name="Du Z.-J."/>
        </authorList>
    </citation>
    <scope>NUCLEOTIDE SEQUENCE [LARGE SCALE GENOMIC DNA]</scope>
    <source>
        <strain evidence="2 3">U0105</strain>
    </source>
</reference>
<dbReference type="Pfam" id="PF01584">
    <property type="entry name" value="CheW"/>
    <property type="match status" value="1"/>
</dbReference>
<dbReference type="GO" id="GO:0006935">
    <property type="term" value="P:chemotaxis"/>
    <property type="evidence" value="ECO:0007669"/>
    <property type="project" value="InterPro"/>
</dbReference>
<dbReference type="Gene3D" id="2.30.30.40">
    <property type="entry name" value="SH3 Domains"/>
    <property type="match status" value="1"/>
</dbReference>
<dbReference type="AlphaFoldDB" id="A0A3N5XX99"/>
<name>A0A3N5XX99_9ALTE</name>
<organism evidence="2 3">
    <name type="scientific">Alteromonas sediminis</name>
    <dbReference type="NCBI Taxonomy" id="2259342"/>
    <lineage>
        <taxon>Bacteria</taxon>
        <taxon>Pseudomonadati</taxon>
        <taxon>Pseudomonadota</taxon>
        <taxon>Gammaproteobacteria</taxon>
        <taxon>Alteromonadales</taxon>
        <taxon>Alteromonadaceae</taxon>
        <taxon>Alteromonas/Salinimonas group</taxon>
        <taxon>Alteromonas</taxon>
    </lineage>
</organism>
<dbReference type="InterPro" id="IPR014506">
    <property type="entry name" value="UCP020479_CheW"/>
</dbReference>
<proteinExistence type="predicted"/>
<dbReference type="PIRSF" id="PIRSF020479">
    <property type="entry name" value="UCP020479_CheW"/>
    <property type="match status" value="1"/>
</dbReference>
<dbReference type="InterPro" id="IPR036061">
    <property type="entry name" value="CheW-like_dom_sf"/>
</dbReference>